<name>A0A6J4NKB7_9ACTN</name>
<feature type="region of interest" description="Disordered" evidence="1">
    <location>
        <begin position="1"/>
        <end position="69"/>
    </location>
</feature>
<evidence type="ECO:0000313" key="2">
    <source>
        <dbReference type="EMBL" id="CAA9390115.1"/>
    </source>
</evidence>
<evidence type="ECO:0000256" key="1">
    <source>
        <dbReference type="SAM" id="MobiDB-lite"/>
    </source>
</evidence>
<protein>
    <submittedName>
        <fullName evidence="2">Uncharacterized protein</fullName>
    </submittedName>
</protein>
<gene>
    <name evidence="2" type="ORF">AVDCRST_MAG22-527</name>
</gene>
<accession>A0A6J4NKB7</accession>
<sequence length="69" mass="7877">EEASRKAPDPGRRGGRGLRRPRLPSRRRRDQGRCADHLRRRLRPLLRLGYAGGRGVRRPGPQARRDGGM</sequence>
<reference evidence="2" key="1">
    <citation type="submission" date="2020-02" db="EMBL/GenBank/DDBJ databases">
        <authorList>
            <person name="Meier V. D."/>
        </authorList>
    </citation>
    <scope>NUCLEOTIDE SEQUENCE</scope>
    <source>
        <strain evidence="2">AVDCRST_MAG22</strain>
    </source>
</reference>
<proteinExistence type="predicted"/>
<feature type="compositionally biased region" description="Basic and acidic residues" evidence="1">
    <location>
        <begin position="1"/>
        <end position="12"/>
    </location>
</feature>
<feature type="compositionally biased region" description="Basic residues" evidence="1">
    <location>
        <begin position="13"/>
        <end position="30"/>
    </location>
</feature>
<feature type="non-terminal residue" evidence="2">
    <location>
        <position position="1"/>
    </location>
</feature>
<organism evidence="2">
    <name type="scientific">uncultured Rubrobacteraceae bacterium</name>
    <dbReference type="NCBI Taxonomy" id="349277"/>
    <lineage>
        <taxon>Bacteria</taxon>
        <taxon>Bacillati</taxon>
        <taxon>Actinomycetota</taxon>
        <taxon>Rubrobacteria</taxon>
        <taxon>Rubrobacterales</taxon>
        <taxon>Rubrobacteraceae</taxon>
        <taxon>environmental samples</taxon>
    </lineage>
</organism>
<dbReference type="AlphaFoldDB" id="A0A6J4NKB7"/>
<dbReference type="EMBL" id="CADCUV010000026">
    <property type="protein sequence ID" value="CAA9390115.1"/>
    <property type="molecule type" value="Genomic_DNA"/>
</dbReference>
<feature type="non-terminal residue" evidence="2">
    <location>
        <position position="69"/>
    </location>
</feature>